<dbReference type="PROSITE" id="PS50850">
    <property type="entry name" value="MFS"/>
    <property type="match status" value="1"/>
</dbReference>
<comment type="caution">
    <text evidence="9">The sequence shown here is derived from an EMBL/GenBank/DDBJ whole genome shotgun (WGS) entry which is preliminary data.</text>
</comment>
<feature type="transmembrane region" description="Helical" evidence="7">
    <location>
        <begin position="25"/>
        <end position="46"/>
    </location>
</feature>
<feature type="transmembrane region" description="Helical" evidence="7">
    <location>
        <begin position="151"/>
        <end position="171"/>
    </location>
</feature>
<keyword evidence="3" id="KW-1003">Cell membrane</keyword>
<evidence type="ECO:0000256" key="3">
    <source>
        <dbReference type="ARBA" id="ARBA00022475"/>
    </source>
</evidence>
<gene>
    <name evidence="9" type="ORF">GCM10010492_36990</name>
</gene>
<evidence type="ECO:0000256" key="5">
    <source>
        <dbReference type="ARBA" id="ARBA00022989"/>
    </source>
</evidence>
<dbReference type="InterPro" id="IPR036259">
    <property type="entry name" value="MFS_trans_sf"/>
</dbReference>
<accession>A0ABN0U0H1</accession>
<feature type="transmembrane region" description="Helical" evidence="7">
    <location>
        <begin position="257"/>
        <end position="277"/>
    </location>
</feature>
<evidence type="ECO:0000259" key="8">
    <source>
        <dbReference type="PROSITE" id="PS50850"/>
    </source>
</evidence>
<dbReference type="PANTHER" id="PTHR23517:SF2">
    <property type="entry name" value="MULTIDRUG RESISTANCE PROTEIN MDTH"/>
    <property type="match status" value="1"/>
</dbReference>
<feature type="transmembrane region" description="Helical" evidence="7">
    <location>
        <begin position="377"/>
        <end position="397"/>
    </location>
</feature>
<feature type="transmembrane region" description="Helical" evidence="7">
    <location>
        <begin position="225"/>
        <end position="245"/>
    </location>
</feature>
<evidence type="ECO:0000256" key="6">
    <source>
        <dbReference type="ARBA" id="ARBA00023136"/>
    </source>
</evidence>
<dbReference type="Pfam" id="PF07690">
    <property type="entry name" value="MFS_1"/>
    <property type="match status" value="1"/>
</dbReference>
<dbReference type="InterPro" id="IPR011701">
    <property type="entry name" value="MFS"/>
</dbReference>
<dbReference type="EMBL" id="BAAABU010000007">
    <property type="protein sequence ID" value="GAA0234683.1"/>
    <property type="molecule type" value="Genomic_DNA"/>
</dbReference>
<reference evidence="9 10" key="1">
    <citation type="journal article" date="2019" name="Int. J. Syst. Evol. Microbiol.">
        <title>The Global Catalogue of Microorganisms (GCM) 10K type strain sequencing project: providing services to taxonomists for standard genome sequencing and annotation.</title>
        <authorList>
            <consortium name="The Broad Institute Genomics Platform"/>
            <consortium name="The Broad Institute Genome Sequencing Center for Infectious Disease"/>
            <person name="Wu L."/>
            <person name="Ma J."/>
        </authorList>
    </citation>
    <scope>NUCLEOTIDE SEQUENCE [LARGE SCALE GENOMIC DNA]</scope>
    <source>
        <strain evidence="9 10">JCM 3380</strain>
    </source>
</reference>
<keyword evidence="2" id="KW-0813">Transport</keyword>
<evidence type="ECO:0000256" key="2">
    <source>
        <dbReference type="ARBA" id="ARBA00022448"/>
    </source>
</evidence>
<dbReference type="PANTHER" id="PTHR23517">
    <property type="entry name" value="RESISTANCE PROTEIN MDTM, PUTATIVE-RELATED-RELATED"/>
    <property type="match status" value="1"/>
</dbReference>
<evidence type="ECO:0000313" key="9">
    <source>
        <dbReference type="EMBL" id="GAA0234683.1"/>
    </source>
</evidence>
<sequence>MTTTEEAKSAGVWRTFVESPLAVKAVLGGVFVNKVGGFLNIFLVLFMTSRGYTAGEAATALGVFGIGNVVGVLIGGALADRLGARNSTVLGMAGAAALTASLLYLPNYGLLIGAVALLGAISQIYRPASATLLSELTDDDRQVMVFAMYRFGLNLGTTAAPLIGFGLYQLGGDSYHLLFWGEAAVALGYAVLAFYALPARTTTTGPSESAAETGSYADLFRDRRYLLYLVATFFNAVVYVQYLSTLPLDVAASGVPIFWYTLAVALNGGAVILLELVVTKKTQNMKPRLVVFTAYALTAVGVALYGLPLGPAVIVIGTLVWTFGEIIGGPVVFAYPGMAGPAHLKGRYIGSFQFMFGLGAALGPVLGGFLFLRMGHAVWPVMAVSGLLAAVAGYFATRNRKAA</sequence>
<evidence type="ECO:0000256" key="4">
    <source>
        <dbReference type="ARBA" id="ARBA00022692"/>
    </source>
</evidence>
<dbReference type="InterPro" id="IPR050171">
    <property type="entry name" value="MFS_Transporters"/>
</dbReference>
<feature type="transmembrane region" description="Helical" evidence="7">
    <location>
        <begin position="289"/>
        <end position="307"/>
    </location>
</feature>
<comment type="subcellular location">
    <subcellularLocation>
        <location evidence="1">Cell membrane</location>
        <topology evidence="1">Multi-pass membrane protein</topology>
    </subcellularLocation>
</comment>
<feature type="transmembrane region" description="Helical" evidence="7">
    <location>
        <begin position="91"/>
        <end position="118"/>
    </location>
</feature>
<dbReference type="SUPFAM" id="SSF103473">
    <property type="entry name" value="MFS general substrate transporter"/>
    <property type="match status" value="1"/>
</dbReference>
<keyword evidence="4 7" id="KW-0812">Transmembrane</keyword>
<name>A0ABN0U0H1_9PSEU</name>
<feature type="transmembrane region" description="Helical" evidence="7">
    <location>
        <begin position="313"/>
        <end position="336"/>
    </location>
</feature>
<keyword evidence="10" id="KW-1185">Reference proteome</keyword>
<feature type="transmembrane region" description="Helical" evidence="7">
    <location>
        <begin position="348"/>
        <end position="371"/>
    </location>
</feature>
<organism evidence="9 10">
    <name type="scientific">Saccharothrix mutabilis subsp. mutabilis</name>
    <dbReference type="NCBI Taxonomy" id="66855"/>
    <lineage>
        <taxon>Bacteria</taxon>
        <taxon>Bacillati</taxon>
        <taxon>Actinomycetota</taxon>
        <taxon>Actinomycetes</taxon>
        <taxon>Pseudonocardiales</taxon>
        <taxon>Pseudonocardiaceae</taxon>
        <taxon>Saccharothrix</taxon>
    </lineage>
</organism>
<proteinExistence type="predicted"/>
<dbReference type="Gene3D" id="1.20.1250.20">
    <property type="entry name" value="MFS general substrate transporter like domains"/>
    <property type="match status" value="1"/>
</dbReference>
<feature type="transmembrane region" description="Helical" evidence="7">
    <location>
        <begin position="58"/>
        <end position="79"/>
    </location>
</feature>
<keyword evidence="5 7" id="KW-1133">Transmembrane helix</keyword>
<feature type="domain" description="Major facilitator superfamily (MFS) profile" evidence="8">
    <location>
        <begin position="21"/>
        <end position="401"/>
    </location>
</feature>
<keyword evidence="6 7" id="KW-0472">Membrane</keyword>
<dbReference type="InterPro" id="IPR020846">
    <property type="entry name" value="MFS_dom"/>
</dbReference>
<evidence type="ECO:0000256" key="1">
    <source>
        <dbReference type="ARBA" id="ARBA00004651"/>
    </source>
</evidence>
<dbReference type="RefSeq" id="WP_343935083.1">
    <property type="nucleotide sequence ID" value="NZ_BAAABU010000007.1"/>
</dbReference>
<dbReference type="Proteomes" id="UP001500416">
    <property type="component" value="Unassembled WGS sequence"/>
</dbReference>
<feature type="transmembrane region" description="Helical" evidence="7">
    <location>
        <begin position="177"/>
        <end position="197"/>
    </location>
</feature>
<evidence type="ECO:0000256" key="7">
    <source>
        <dbReference type="SAM" id="Phobius"/>
    </source>
</evidence>
<protein>
    <submittedName>
        <fullName evidence="9">MFS transporter</fullName>
    </submittedName>
</protein>
<evidence type="ECO:0000313" key="10">
    <source>
        <dbReference type="Proteomes" id="UP001500416"/>
    </source>
</evidence>